<dbReference type="InterPro" id="IPR052338">
    <property type="entry name" value="Transposase_5"/>
</dbReference>
<dbReference type="GO" id="GO:0003676">
    <property type="term" value="F:nucleic acid binding"/>
    <property type="evidence" value="ECO:0007669"/>
    <property type="project" value="InterPro"/>
</dbReference>
<dbReference type="InterPro" id="IPR038717">
    <property type="entry name" value="Tc1-like_DDE_dom"/>
</dbReference>
<evidence type="ECO:0000313" key="3">
    <source>
        <dbReference type="EMBL" id="CAD7006605.1"/>
    </source>
</evidence>
<evidence type="ECO:0000256" key="1">
    <source>
        <dbReference type="SAM" id="MobiDB-lite"/>
    </source>
</evidence>
<dbReference type="Proteomes" id="UP000606786">
    <property type="component" value="Unassembled WGS sequence"/>
</dbReference>
<proteinExistence type="predicted"/>
<keyword evidence="4" id="KW-1185">Reference proteome</keyword>
<dbReference type="Gene3D" id="3.30.420.10">
    <property type="entry name" value="Ribonuclease H-like superfamily/Ribonuclease H"/>
    <property type="match status" value="1"/>
</dbReference>
<dbReference type="PANTHER" id="PTHR23022:SF135">
    <property type="entry name" value="SI:DKEY-77F5.3"/>
    <property type="match status" value="1"/>
</dbReference>
<evidence type="ECO:0000259" key="2">
    <source>
        <dbReference type="Pfam" id="PF13358"/>
    </source>
</evidence>
<feature type="compositionally biased region" description="Basic and acidic residues" evidence="1">
    <location>
        <begin position="1"/>
        <end position="18"/>
    </location>
</feature>
<dbReference type="PANTHER" id="PTHR23022">
    <property type="entry name" value="TRANSPOSABLE ELEMENT-RELATED"/>
    <property type="match status" value="1"/>
</dbReference>
<organism evidence="3 4">
    <name type="scientific">Ceratitis capitata</name>
    <name type="common">Mediterranean fruit fly</name>
    <name type="synonym">Tephritis capitata</name>
    <dbReference type="NCBI Taxonomy" id="7213"/>
    <lineage>
        <taxon>Eukaryota</taxon>
        <taxon>Metazoa</taxon>
        <taxon>Ecdysozoa</taxon>
        <taxon>Arthropoda</taxon>
        <taxon>Hexapoda</taxon>
        <taxon>Insecta</taxon>
        <taxon>Pterygota</taxon>
        <taxon>Neoptera</taxon>
        <taxon>Endopterygota</taxon>
        <taxon>Diptera</taxon>
        <taxon>Brachycera</taxon>
        <taxon>Muscomorpha</taxon>
        <taxon>Tephritoidea</taxon>
        <taxon>Tephritidae</taxon>
        <taxon>Ceratitis</taxon>
        <taxon>Ceratitis</taxon>
    </lineage>
</organism>
<dbReference type="Pfam" id="PF13358">
    <property type="entry name" value="DDE_3"/>
    <property type="match status" value="1"/>
</dbReference>
<evidence type="ECO:0000313" key="4">
    <source>
        <dbReference type="Proteomes" id="UP000606786"/>
    </source>
</evidence>
<dbReference type="AlphaFoldDB" id="A0A811V818"/>
<dbReference type="InterPro" id="IPR036397">
    <property type="entry name" value="RNaseH_sf"/>
</dbReference>
<name>A0A811V818_CERCA</name>
<dbReference type="EMBL" id="CAJHJT010000034">
    <property type="protein sequence ID" value="CAD7006605.1"/>
    <property type="molecule type" value="Genomic_DNA"/>
</dbReference>
<accession>A0A811V818</accession>
<sequence length="189" mass="22112">MLRTDETKINRMEPDRKTTFHRQRGQDLNPRYNKKTVKHLGGNIMIWGAFSWHGIGPIVRTNGKIDKYQYLDILKNEMERFVFDSMLLNGTFMQDSGPKHTAKVTQDWLKENIRILDWPVQSPDLNPIENLWNDVKTKISAKNSMICGRTSRDSGTPYQKKNMRNLLRAWDADVKLLLNIVDIPQNTNR</sequence>
<comment type="caution">
    <text evidence="3">The sequence shown here is derived from an EMBL/GenBank/DDBJ whole genome shotgun (WGS) entry which is preliminary data.</text>
</comment>
<feature type="domain" description="Tc1-like transposase DDE" evidence="2">
    <location>
        <begin position="4"/>
        <end position="145"/>
    </location>
</feature>
<feature type="region of interest" description="Disordered" evidence="1">
    <location>
        <begin position="1"/>
        <end position="24"/>
    </location>
</feature>
<reference evidence="3" key="1">
    <citation type="submission" date="2020-11" db="EMBL/GenBank/DDBJ databases">
        <authorList>
            <person name="Whitehead M."/>
        </authorList>
    </citation>
    <scope>NUCLEOTIDE SEQUENCE</scope>
    <source>
        <strain evidence="3">EGII</strain>
    </source>
</reference>
<gene>
    <name evidence="3" type="ORF">CCAP1982_LOCUS14915</name>
</gene>
<protein>
    <submittedName>
        <fullName evidence="3">(Mediterranean fruit fly) hypothetical protein</fullName>
    </submittedName>
</protein>